<dbReference type="PANTHER" id="PTHR43065">
    <property type="entry name" value="SENSOR HISTIDINE KINASE"/>
    <property type="match status" value="1"/>
</dbReference>
<sequence>MLGETYLREGNFAAALRAVDESLTASVVATGDTSRSQVVAALNDYAFGLVLKSAVLLAQGRVAEAGQVLPQAQHLRDSLRIPLNSTLGYFELDAAWARYYALRGQTQRAEQAWLHAYRQARELSTTPLRLAYLRELAGFYQARGQSAPAARYSLAAAALADTLERAQGAWHVAQYEVEQADRAQQARIATLRLAQVQDAARARRQRLVLGAVLAVLALIGGLVFVLWRGNRQQQRANALLNQLNAAVNTQKGALEIQRDQLNASLTELRTTQAQLIQKEKMASLGELTAGIAHEIQNPLNFVNNFSEVSSELLAELADEQARPERDAELEAELVDDLRQNMGKITQHGQRAASIVKGMLEHSQTRAGERLPTDVNRLCDESLRLAYQGLRAKDKSFSASLT</sequence>
<dbReference type="SMART" id="SM00388">
    <property type="entry name" value="HisKA"/>
    <property type="match status" value="1"/>
</dbReference>
<organism evidence="5 6">
    <name type="scientific">Hymenobacter terrestris</name>
    <dbReference type="NCBI Taxonomy" id="2748310"/>
    <lineage>
        <taxon>Bacteria</taxon>
        <taxon>Pseudomonadati</taxon>
        <taxon>Bacteroidota</taxon>
        <taxon>Cytophagia</taxon>
        <taxon>Cytophagales</taxon>
        <taxon>Hymenobacteraceae</taxon>
        <taxon>Hymenobacter</taxon>
    </lineage>
</organism>
<keyword evidence="3" id="KW-0812">Transmembrane</keyword>
<proteinExistence type="predicted"/>
<gene>
    <name evidence="5" type="ORF">HW556_18255</name>
</gene>
<feature type="non-terminal residue" evidence="5">
    <location>
        <position position="401"/>
    </location>
</feature>
<keyword evidence="6" id="KW-1185">Reference proteome</keyword>
<keyword evidence="3" id="KW-0472">Membrane</keyword>
<dbReference type="SUPFAM" id="SSF47384">
    <property type="entry name" value="Homodimeric domain of signal transducing histidine kinase"/>
    <property type="match status" value="1"/>
</dbReference>
<keyword evidence="3" id="KW-1133">Transmembrane helix</keyword>
<comment type="catalytic activity">
    <reaction evidence="1">
        <text>ATP + protein L-histidine = ADP + protein N-phospho-L-histidine.</text>
        <dbReference type="EC" id="2.7.13.3"/>
    </reaction>
</comment>
<dbReference type="PANTHER" id="PTHR43065:SF42">
    <property type="entry name" value="TWO-COMPONENT SENSOR PPRA"/>
    <property type="match status" value="1"/>
</dbReference>
<evidence type="ECO:0000256" key="1">
    <source>
        <dbReference type="ARBA" id="ARBA00000085"/>
    </source>
</evidence>
<feature type="transmembrane region" description="Helical" evidence="3">
    <location>
        <begin position="207"/>
        <end position="227"/>
    </location>
</feature>
<protein>
    <recommendedName>
        <fullName evidence="2">histidine kinase</fullName>
        <ecNumber evidence="2">2.7.13.3</ecNumber>
    </recommendedName>
</protein>
<feature type="domain" description="Signal transduction histidine kinase dimerisation/phosphoacceptor" evidence="4">
    <location>
        <begin position="283"/>
        <end position="367"/>
    </location>
</feature>
<reference evidence="5 6" key="1">
    <citation type="submission" date="2020-05" db="EMBL/GenBank/DDBJ databases">
        <title>Hymenobacter terrestris sp. nov. and Hymenobacter lapidiphilus sp. nov., isolated from regoliths in Antarctica.</title>
        <authorList>
            <person name="Sedlacek I."/>
            <person name="Pantucek R."/>
            <person name="Zeman M."/>
            <person name="Holochova P."/>
            <person name="Kralova S."/>
            <person name="Stankova E."/>
            <person name="Sedo O."/>
            <person name="Micenkova L."/>
            <person name="Svec P."/>
            <person name="Gupta V."/>
            <person name="Sood U."/>
            <person name="Korpole U.S."/>
            <person name="Lal R."/>
        </authorList>
    </citation>
    <scope>NUCLEOTIDE SEQUENCE [LARGE SCALE GENOMIC DNA]</scope>
    <source>
        <strain evidence="5 6">P5252</strain>
    </source>
</reference>
<evidence type="ECO:0000256" key="2">
    <source>
        <dbReference type="ARBA" id="ARBA00012438"/>
    </source>
</evidence>
<dbReference type="Proteomes" id="UP000626554">
    <property type="component" value="Unassembled WGS sequence"/>
</dbReference>
<dbReference type="InterPro" id="IPR003661">
    <property type="entry name" value="HisK_dim/P_dom"/>
</dbReference>
<accession>A0ABX2Q759</accession>
<dbReference type="EMBL" id="JABKAV010000134">
    <property type="protein sequence ID" value="NVO86828.1"/>
    <property type="molecule type" value="Genomic_DNA"/>
</dbReference>
<evidence type="ECO:0000259" key="4">
    <source>
        <dbReference type="SMART" id="SM00388"/>
    </source>
</evidence>
<evidence type="ECO:0000256" key="3">
    <source>
        <dbReference type="SAM" id="Phobius"/>
    </source>
</evidence>
<evidence type="ECO:0000313" key="5">
    <source>
        <dbReference type="EMBL" id="NVO86828.1"/>
    </source>
</evidence>
<comment type="caution">
    <text evidence="5">The sequence shown here is derived from an EMBL/GenBank/DDBJ whole genome shotgun (WGS) entry which is preliminary data.</text>
</comment>
<dbReference type="CDD" id="cd00082">
    <property type="entry name" value="HisKA"/>
    <property type="match status" value="1"/>
</dbReference>
<dbReference type="InterPro" id="IPR036097">
    <property type="entry name" value="HisK_dim/P_sf"/>
</dbReference>
<dbReference type="Gene3D" id="1.10.287.130">
    <property type="match status" value="1"/>
</dbReference>
<dbReference type="EC" id="2.7.13.3" evidence="2"/>
<evidence type="ECO:0000313" key="6">
    <source>
        <dbReference type="Proteomes" id="UP000626554"/>
    </source>
</evidence>
<name>A0ABX2Q759_9BACT</name>